<sequence length="292" mass="31979">MSKLVKFISLLLIIQLSANAKILDYKTTRLKSTGGAGVASLLMDEATVLNPAPIAFFNMSSVYVEKSSTDNKDLEENNLKGSSNLAVIASDSSKALKGSLSYVKTKKGDENYKQLSTSFASTVGPKSSLGFTYQDIKRVDNYLGNIEKNEYSQVNIGVFHAVTSSLSLGMVAMDPFKSSENGTKAILGMQYQYGKFISLMLDAGADYTTELSERSLVRGAIQFNVLSDFYIRAGMFDDKIDMQSGSGFGISWIQPKLTLNFAMSNISVDEDALLKQIAEEIQETSFSLSYRF</sequence>
<name>A0ABY0IK60_9BACT</name>
<dbReference type="EMBL" id="QDKL01000001">
    <property type="protein sequence ID" value="RZF23022.1"/>
    <property type="molecule type" value="Genomic_DNA"/>
</dbReference>
<keyword evidence="3" id="KW-1185">Reference proteome</keyword>
<dbReference type="RefSeq" id="WP_114705964.1">
    <property type="nucleotide sequence ID" value="NZ_QDKL01000001.1"/>
</dbReference>
<accession>A0ABY0IK60</accession>
<evidence type="ECO:0008006" key="4">
    <source>
        <dbReference type="Google" id="ProtNLM"/>
    </source>
</evidence>
<gene>
    <name evidence="2" type="ORF">DAY19_04425</name>
</gene>
<feature type="chain" id="PRO_5045424262" description="Type IX secretion system membrane protein PorP/SprF" evidence="1">
    <location>
        <begin position="21"/>
        <end position="292"/>
    </location>
</feature>
<proteinExistence type="predicted"/>
<protein>
    <recommendedName>
        <fullName evidence="4">Type IX secretion system membrane protein PorP/SprF</fullName>
    </recommendedName>
</protein>
<organism evidence="2 3">
    <name type="scientific">Halobacteriovorax vibrionivorans</name>
    <dbReference type="NCBI Taxonomy" id="2152716"/>
    <lineage>
        <taxon>Bacteria</taxon>
        <taxon>Pseudomonadati</taxon>
        <taxon>Bdellovibrionota</taxon>
        <taxon>Bacteriovoracia</taxon>
        <taxon>Bacteriovoracales</taxon>
        <taxon>Halobacteriovoraceae</taxon>
        <taxon>Halobacteriovorax</taxon>
    </lineage>
</organism>
<feature type="signal peptide" evidence="1">
    <location>
        <begin position="1"/>
        <end position="20"/>
    </location>
</feature>
<evidence type="ECO:0000313" key="2">
    <source>
        <dbReference type="EMBL" id="RZF23022.1"/>
    </source>
</evidence>
<evidence type="ECO:0000313" key="3">
    <source>
        <dbReference type="Proteomes" id="UP000443582"/>
    </source>
</evidence>
<dbReference type="Proteomes" id="UP000443582">
    <property type="component" value="Unassembled WGS sequence"/>
</dbReference>
<reference evidence="3" key="1">
    <citation type="journal article" date="2019" name="Int. J. Syst. Evol. Microbiol.">
        <title>Halobacteriovorax valvorus sp. nov., a novel prokaryotic predator isolated from coastal seawater of China.</title>
        <authorList>
            <person name="Chen M.-X."/>
        </authorList>
    </citation>
    <scope>NUCLEOTIDE SEQUENCE [LARGE SCALE GENOMIC DNA]</scope>
    <source>
        <strain evidence="3">BL9</strain>
    </source>
</reference>
<comment type="caution">
    <text evidence="2">The sequence shown here is derived from an EMBL/GenBank/DDBJ whole genome shotgun (WGS) entry which is preliminary data.</text>
</comment>
<evidence type="ECO:0000256" key="1">
    <source>
        <dbReference type="SAM" id="SignalP"/>
    </source>
</evidence>
<keyword evidence="1" id="KW-0732">Signal</keyword>